<dbReference type="RefSeq" id="WP_063185672.1">
    <property type="nucleotide sequence ID" value="NZ_LQRA01000078.1"/>
</dbReference>
<accession>A0A163V5W2</accession>
<protein>
    <submittedName>
        <fullName evidence="1">Uncharacterized protein</fullName>
    </submittedName>
</protein>
<dbReference type="Proteomes" id="UP000076563">
    <property type="component" value="Unassembled WGS sequence"/>
</dbReference>
<reference evidence="2" key="1">
    <citation type="submission" date="2016-01" db="EMBL/GenBank/DDBJ databases">
        <title>Draft genome of Chromobacterium sp. F49.</title>
        <authorList>
            <person name="Hong K.W."/>
        </authorList>
    </citation>
    <scope>NUCLEOTIDE SEQUENCE [LARGE SCALE GENOMIC DNA]</scope>
    <source>
        <strain evidence="2">M63</strain>
    </source>
</reference>
<proteinExistence type="predicted"/>
<evidence type="ECO:0000313" key="2">
    <source>
        <dbReference type="Proteomes" id="UP000076563"/>
    </source>
</evidence>
<organism evidence="1 2">
    <name type="scientific">Paenibacillus elgii</name>
    <dbReference type="NCBI Taxonomy" id="189691"/>
    <lineage>
        <taxon>Bacteria</taxon>
        <taxon>Bacillati</taxon>
        <taxon>Bacillota</taxon>
        <taxon>Bacilli</taxon>
        <taxon>Bacillales</taxon>
        <taxon>Paenibacillaceae</taxon>
        <taxon>Paenibacillus</taxon>
    </lineage>
</organism>
<comment type="caution">
    <text evidence="1">The sequence shown here is derived from an EMBL/GenBank/DDBJ whole genome shotgun (WGS) entry which is preliminary data.</text>
</comment>
<gene>
    <name evidence="1" type="ORF">AV654_29275</name>
</gene>
<sequence length="239" mass="28139">MNLDQVLQTLKTEFPNKAIDLCESLELIKEVLNDTMNAINHKSNDAFVKRDFIARRQYDDIAVSLHNYEQQIDQFVATLSVDTVDLVNEDNDSDEETEKRKIPNYVDYVVDNNVEHTLYENFTHKRPYAFRINENHIVEVKTWQEMLKKTAELLFTIDNDKFLAFEHTRGMNGKKNKYISVKLDGMRKPQLILDKVYIETNMSGNGIRNLILKMLKAYGYKATDYKVYFRADYTELNQE</sequence>
<dbReference type="EMBL" id="LQRA01000078">
    <property type="protein sequence ID" value="KZE74383.1"/>
    <property type="molecule type" value="Genomic_DNA"/>
</dbReference>
<dbReference type="OrthoDB" id="1903286at2"/>
<name>A0A163V5W2_9BACL</name>
<dbReference type="AlphaFoldDB" id="A0A163V5W2"/>
<keyword evidence="2" id="KW-1185">Reference proteome</keyword>
<evidence type="ECO:0000313" key="1">
    <source>
        <dbReference type="EMBL" id="KZE74383.1"/>
    </source>
</evidence>